<dbReference type="EMBL" id="AZCX01000011">
    <property type="protein sequence ID" value="KRK47144.1"/>
    <property type="molecule type" value="Genomic_DNA"/>
</dbReference>
<proteinExistence type="predicted"/>
<evidence type="ECO:0000313" key="3">
    <source>
        <dbReference type="Proteomes" id="UP000050911"/>
    </source>
</evidence>
<dbReference type="InterPro" id="IPR011576">
    <property type="entry name" value="Pyridox_Oxase_N"/>
</dbReference>
<dbReference type="InterPro" id="IPR012349">
    <property type="entry name" value="Split_barrel_FMN-bd"/>
</dbReference>
<sequence>MSDNILEIANQLVQKSAVFVVASLDEMGFPSQVALTPLPLNKSINSILFYTDKSKSTIRNIANDNRIAIFSYNQRNYSSICLKGHFRIVSEGKLSDDIQKLLNRFQRELAYTDPVILQFNTMSFRLRNNNEITTEKLDKLSSQSHD</sequence>
<evidence type="ECO:0000313" key="2">
    <source>
        <dbReference type="EMBL" id="KRK47144.1"/>
    </source>
</evidence>
<protein>
    <recommendedName>
        <fullName evidence="1">Pyridoxamine 5'-phosphate oxidase N-terminal domain-containing protein</fullName>
    </recommendedName>
</protein>
<feature type="domain" description="Pyridoxamine 5'-phosphate oxidase N-terminal" evidence="1">
    <location>
        <begin position="10"/>
        <end position="105"/>
    </location>
</feature>
<dbReference type="SUPFAM" id="SSF50475">
    <property type="entry name" value="FMN-binding split barrel"/>
    <property type="match status" value="1"/>
</dbReference>
<name>A0A0R1HLG4_9LACO</name>
<comment type="caution">
    <text evidence="2">The sequence shown here is derived from an EMBL/GenBank/DDBJ whole genome shotgun (WGS) entry which is preliminary data.</text>
</comment>
<evidence type="ECO:0000259" key="1">
    <source>
        <dbReference type="Pfam" id="PF01243"/>
    </source>
</evidence>
<organism evidence="2 3">
    <name type="scientific">Secundilactobacillus kimchicus JCM 15530</name>
    <dbReference type="NCBI Taxonomy" id="1302272"/>
    <lineage>
        <taxon>Bacteria</taxon>
        <taxon>Bacillati</taxon>
        <taxon>Bacillota</taxon>
        <taxon>Bacilli</taxon>
        <taxon>Lactobacillales</taxon>
        <taxon>Lactobacillaceae</taxon>
        <taxon>Secundilactobacillus</taxon>
    </lineage>
</organism>
<dbReference type="STRING" id="1302272.FC96_GL000604"/>
<keyword evidence="3" id="KW-1185">Reference proteome</keyword>
<gene>
    <name evidence="2" type="ORF">FC96_GL000604</name>
</gene>
<dbReference type="RefSeq" id="WP_055679710.1">
    <property type="nucleotide sequence ID" value="NZ_AZCX01000011.1"/>
</dbReference>
<dbReference type="Pfam" id="PF01243">
    <property type="entry name" value="PNPOx_N"/>
    <property type="match status" value="1"/>
</dbReference>
<accession>A0A0R1HLG4</accession>
<dbReference type="Proteomes" id="UP000050911">
    <property type="component" value="Unassembled WGS sequence"/>
</dbReference>
<reference evidence="2 3" key="1">
    <citation type="journal article" date="2015" name="Genome Announc.">
        <title>Expanding the biotechnology potential of lactobacilli through comparative genomics of 213 strains and associated genera.</title>
        <authorList>
            <person name="Sun Z."/>
            <person name="Harris H.M."/>
            <person name="McCann A."/>
            <person name="Guo C."/>
            <person name="Argimon S."/>
            <person name="Zhang W."/>
            <person name="Yang X."/>
            <person name="Jeffery I.B."/>
            <person name="Cooney J.C."/>
            <person name="Kagawa T.F."/>
            <person name="Liu W."/>
            <person name="Song Y."/>
            <person name="Salvetti E."/>
            <person name="Wrobel A."/>
            <person name="Rasinkangas P."/>
            <person name="Parkhill J."/>
            <person name="Rea M.C."/>
            <person name="O'Sullivan O."/>
            <person name="Ritari J."/>
            <person name="Douillard F.P."/>
            <person name="Paul Ross R."/>
            <person name="Yang R."/>
            <person name="Briner A.E."/>
            <person name="Felis G.E."/>
            <person name="de Vos W.M."/>
            <person name="Barrangou R."/>
            <person name="Klaenhammer T.R."/>
            <person name="Caufield P.W."/>
            <person name="Cui Y."/>
            <person name="Zhang H."/>
            <person name="O'Toole P.W."/>
        </authorList>
    </citation>
    <scope>NUCLEOTIDE SEQUENCE [LARGE SCALE GENOMIC DNA]</scope>
    <source>
        <strain evidence="2 3">JCM 15530</strain>
    </source>
</reference>
<dbReference type="Gene3D" id="2.30.110.10">
    <property type="entry name" value="Electron Transport, Fmn-binding Protein, Chain A"/>
    <property type="match status" value="1"/>
</dbReference>
<dbReference type="OrthoDB" id="2308065at2"/>
<dbReference type="AlphaFoldDB" id="A0A0R1HLG4"/>
<dbReference type="PATRIC" id="fig|1302272.5.peg.603"/>